<dbReference type="STRING" id="155417.A0A4Q4TGF5"/>
<evidence type="ECO:0000256" key="10">
    <source>
        <dbReference type="ARBA" id="ARBA00023136"/>
    </source>
</evidence>
<evidence type="ECO:0000256" key="5">
    <source>
        <dbReference type="ARBA" id="ARBA00022714"/>
    </source>
</evidence>
<dbReference type="PRINTS" id="PR00162">
    <property type="entry name" value="RIESKE"/>
</dbReference>
<dbReference type="InterPro" id="IPR006317">
    <property type="entry name" value="Ubiquinol_cyt_c_Rdtase_Fe-S-su"/>
</dbReference>
<keyword evidence="6" id="KW-0479">Metal-binding</keyword>
<dbReference type="Pfam" id="PF03178">
    <property type="entry name" value="CPSF_A"/>
    <property type="match status" value="1"/>
</dbReference>
<feature type="domain" description="Rieske" evidence="15">
    <location>
        <begin position="1292"/>
        <end position="1387"/>
    </location>
</feature>
<dbReference type="Gene3D" id="2.102.10.10">
    <property type="entry name" value="Rieske [2Fe-2S] iron-sulphur domain"/>
    <property type="match status" value="1"/>
</dbReference>
<keyword evidence="7" id="KW-1133">Transmembrane helix</keyword>
<sequence length="1389" mass="154453">MAYVAPIHRPNSVRHALRINLFPGEHECLILAKANRLETWKLQDTGALTLTGTRAVNGTISMLQKLRPRDAETDLLFVGTDRFHYFTVGFDANTQGLETIDSFFDINEKHMRDSQSQDKCIVDPTGRFMVVLLWEGVLNVLRMHTIKSKKQNIEWMDQIRISELFIKSATFLHAETGHPKLALLYQTRTDVPDSKLVTYRLTADDKNTQVSRFEARDKIDQEDIEDPGAAMLIPVGKGEEDQKRYIIRNAEHARAQLGGLIVVGETRLVYYDDAAKKRVDVPLKEASIFVAWAEYDVSHYFVGDDYGNLWFLEILLDGAIVTGMEMTKIYFTIMDMGNREGEGQTTNEYSSGQARIVTGSGVHKDGSLRSVRSGVGLEDVGIIADMENIRALFPVRSAGSPKHDTLIVSFLTETRAFVFSPSGEVEEVEDYNGMSLGEQTLLAQNLPNDRLLQITPSGVYVIDAESGVRNTTWRPVQGQITNASANNEWILLSVDGKTLLSLQIEPDLAQVEYNDLEDKDQVACIHMSPQYPNIGVVGFWKSGSISIVDLKTLRPIHGEPLRRRDDSASVPRDIVLAQVLPPQLAGPTLFVSMEDGFVISFNVSEADFSLSGRKSVVLGTRHARLQLLPRDGGIYNVFSTSEHPSLIYGQEGRIVYSAVTAEDATCVCLFDTEAFPDSIVVATEKELKISVVDSERRTHVQSLPMGETIRRIAHSRNERVFGLGCIKREVIENEEVITSSFRLVDEVIFKNLGKDFVLDGSPLEMVEAVIRAGLPDSYGNQAERFLVGTSYLDEGQTNIAPQENLRGRILVLGIDSDRMPYLITSRNLKGACRSLAVIDDKIVAALAKTVVVYSYDETTTTTADLKKIASYRPSTYPVDLAVHGNLIAVADLMKSMTLVKFTPPADGNQARLSEVARHYQATWATAISHVDEQSWLEADAQGNLMVLRRNRAGVTLEDKRRMEITSEMNLGEMVNKIRKVTVEASPNAIVVPRAFLGTVEGGVYMFGTIAPQYQDLLIRFQTRLADVVETTGNILFSQYRSFRNEERESDGPFRFVDGELLERFLDVDEERQREIIEGLGPDVEAMRNLVEELKSFSIGETIIITITEPSLRTEGKKTSSLPPIHHDQPYVRVLRPTCTLPTYPSATPPHRTFYPMAPLMAASRALARGISRSTTCRVSSATRALSTTPQRLADDTAYSTPFKGETKGSKIPDFGKYMGGNYNSNLIFQYFMVGTMGAITAAGAKATVQEFLKNMSASADVLAMAKVEVDLKAIPEGKNVIIKWRGKPVFIRHRTEAEIEEANKVDVSSLRDPQADEDRVQKPEWLVMLGVCTHLGCVPIGEAGDYGGWFCPCHGSHYDISGRIRKGPAPLNLEVPQYDFPEEDTLVIG</sequence>
<gene>
    <name evidence="16" type="ORF">DL764_004365</name>
</gene>
<dbReference type="InterPro" id="IPR037008">
    <property type="entry name" value="bc1_Rieske_TM_sf"/>
</dbReference>
<dbReference type="SUPFAM" id="SSF50969">
    <property type="entry name" value="YVTN repeat-like/Quinoprotein amine dehydrogenase"/>
    <property type="match status" value="1"/>
</dbReference>
<comment type="similarity">
    <text evidence="3">Belongs to the Rieske iron-sulfur protein family.</text>
</comment>
<keyword evidence="4" id="KW-0812">Transmembrane</keyword>
<dbReference type="PANTHER" id="PTHR10644">
    <property type="entry name" value="DNA REPAIR/RNA PROCESSING CPSF FAMILY"/>
    <property type="match status" value="1"/>
</dbReference>
<dbReference type="InterPro" id="IPR004871">
    <property type="entry name" value="RSE1/DDB1/CPSF1_C"/>
</dbReference>
<keyword evidence="5" id="KW-0001">2Fe-2S</keyword>
<evidence type="ECO:0000256" key="13">
    <source>
        <dbReference type="ARBA" id="ARBA00034078"/>
    </source>
</evidence>
<dbReference type="Gene3D" id="1.10.150.910">
    <property type="match status" value="1"/>
</dbReference>
<accession>A0A4Q4TGF5</accession>
<dbReference type="Pfam" id="PF23726">
    <property type="entry name" value="Beta-prop_RSE1_2nd"/>
    <property type="match status" value="1"/>
</dbReference>
<protein>
    <recommendedName>
        <fullName evidence="14">Cytochrome b-c1 complex subunit Rieske, mitochondrial</fullName>
    </recommendedName>
</protein>
<dbReference type="InterPro" id="IPR011044">
    <property type="entry name" value="Quino_amine_DH_bsu"/>
</dbReference>
<evidence type="ECO:0000256" key="7">
    <source>
        <dbReference type="ARBA" id="ARBA00022989"/>
    </source>
</evidence>
<proteinExistence type="inferred from homology"/>
<comment type="caution">
    <text evidence="16">The sequence shown here is derived from an EMBL/GenBank/DDBJ whole genome shotgun (WGS) entry which is preliminary data.</text>
</comment>
<dbReference type="Gene3D" id="2.130.10.10">
    <property type="entry name" value="YVTN repeat-like/Quinoprotein amine dehydrogenase"/>
    <property type="match status" value="2"/>
</dbReference>
<dbReference type="Pfam" id="PF00355">
    <property type="entry name" value="Rieske"/>
    <property type="match status" value="1"/>
</dbReference>
<evidence type="ECO:0000256" key="12">
    <source>
        <dbReference type="ARBA" id="ARBA00023242"/>
    </source>
</evidence>
<dbReference type="OrthoDB" id="433457at2759"/>
<evidence type="ECO:0000256" key="6">
    <source>
        <dbReference type="ARBA" id="ARBA00022723"/>
    </source>
</evidence>
<reference evidence="16 17" key="1">
    <citation type="submission" date="2018-06" db="EMBL/GenBank/DDBJ databases">
        <title>Complete Genomes of Monosporascus.</title>
        <authorList>
            <person name="Robinson A.J."/>
            <person name="Natvig D.O."/>
        </authorList>
    </citation>
    <scope>NUCLEOTIDE SEQUENCE [LARGE SCALE GENOMIC DNA]</scope>
    <source>
        <strain evidence="16 17">CBS 110550</strain>
    </source>
</reference>
<organism evidence="16 17">
    <name type="scientific">Monosporascus ibericus</name>
    <dbReference type="NCBI Taxonomy" id="155417"/>
    <lineage>
        <taxon>Eukaryota</taxon>
        <taxon>Fungi</taxon>
        <taxon>Dikarya</taxon>
        <taxon>Ascomycota</taxon>
        <taxon>Pezizomycotina</taxon>
        <taxon>Sordariomycetes</taxon>
        <taxon>Xylariomycetidae</taxon>
        <taxon>Xylariales</taxon>
        <taxon>Xylariales incertae sedis</taxon>
        <taxon>Monosporascus</taxon>
    </lineage>
</organism>
<dbReference type="Pfam" id="PF10433">
    <property type="entry name" value="Beta-prop_RSE1_1st"/>
    <property type="match status" value="1"/>
</dbReference>
<comment type="subcellular location">
    <subcellularLocation>
        <location evidence="2">Membrane</location>
        <topology evidence="2">Single-pass membrane protein</topology>
    </subcellularLocation>
    <subcellularLocation>
        <location evidence="1">Nucleus</location>
    </subcellularLocation>
</comment>
<evidence type="ECO:0000256" key="8">
    <source>
        <dbReference type="ARBA" id="ARBA00023004"/>
    </source>
</evidence>
<dbReference type="InterPro" id="IPR018846">
    <property type="entry name" value="Beta-prop_RSE1/DDB1/CPSF1_1st"/>
</dbReference>
<dbReference type="GO" id="GO:0003676">
    <property type="term" value="F:nucleic acid binding"/>
    <property type="evidence" value="ECO:0007669"/>
    <property type="project" value="InterPro"/>
</dbReference>
<dbReference type="Proteomes" id="UP000293360">
    <property type="component" value="Unassembled WGS sequence"/>
</dbReference>
<keyword evidence="10" id="KW-0472">Membrane</keyword>
<evidence type="ECO:0000256" key="11">
    <source>
        <dbReference type="ARBA" id="ARBA00023157"/>
    </source>
</evidence>
<dbReference type="InterPro" id="IPR004192">
    <property type="entry name" value="Rieske_TM"/>
</dbReference>
<dbReference type="GO" id="GO:0008121">
    <property type="term" value="F:quinol-cytochrome-c reductase activity"/>
    <property type="evidence" value="ECO:0007669"/>
    <property type="project" value="InterPro"/>
</dbReference>
<evidence type="ECO:0000256" key="4">
    <source>
        <dbReference type="ARBA" id="ARBA00022692"/>
    </source>
</evidence>
<keyword evidence="11" id="KW-1015">Disulfide bond</keyword>
<evidence type="ECO:0000256" key="1">
    <source>
        <dbReference type="ARBA" id="ARBA00004123"/>
    </source>
</evidence>
<dbReference type="FunFam" id="2.130.10.10:FF:000629">
    <property type="entry name" value="UV-damaged DNA binding protein"/>
    <property type="match status" value="1"/>
</dbReference>
<dbReference type="CDD" id="cd03470">
    <property type="entry name" value="Rieske_cytochrome_bc1"/>
    <property type="match status" value="1"/>
</dbReference>
<evidence type="ECO:0000256" key="3">
    <source>
        <dbReference type="ARBA" id="ARBA00010651"/>
    </source>
</evidence>
<dbReference type="PROSITE" id="PS51296">
    <property type="entry name" value="RIESKE"/>
    <property type="match status" value="1"/>
</dbReference>
<evidence type="ECO:0000313" key="16">
    <source>
        <dbReference type="EMBL" id="RYP04557.1"/>
    </source>
</evidence>
<dbReference type="InterPro" id="IPR050358">
    <property type="entry name" value="RSE1/DDB1/CFT1"/>
</dbReference>
<dbReference type="InterPro" id="IPR036922">
    <property type="entry name" value="Rieske_2Fe-2S_sf"/>
</dbReference>
<dbReference type="InterPro" id="IPR058543">
    <property type="entry name" value="Beta-prop_RSE1/DDB1/CPSF1_2nd"/>
</dbReference>
<evidence type="ECO:0000259" key="15">
    <source>
        <dbReference type="PROSITE" id="PS51296"/>
    </source>
</evidence>
<dbReference type="Gene3D" id="1.20.5.270">
    <property type="entry name" value="Ubiquinol cytochrome reductase, transmembrane domain"/>
    <property type="match status" value="1"/>
</dbReference>
<dbReference type="NCBIfam" id="TIGR01416">
    <property type="entry name" value="Rieske_proteo"/>
    <property type="match status" value="1"/>
</dbReference>
<keyword evidence="12" id="KW-0539">Nucleus</keyword>
<evidence type="ECO:0000256" key="2">
    <source>
        <dbReference type="ARBA" id="ARBA00004167"/>
    </source>
</evidence>
<dbReference type="Pfam" id="PF02921">
    <property type="entry name" value="UCR_TM"/>
    <property type="match status" value="1"/>
</dbReference>
<dbReference type="InterPro" id="IPR005805">
    <property type="entry name" value="Rieske_Fe-S_prot_C"/>
</dbReference>
<dbReference type="GO" id="GO:0046872">
    <property type="term" value="F:metal ion binding"/>
    <property type="evidence" value="ECO:0007669"/>
    <property type="project" value="UniProtKB-KW"/>
</dbReference>
<comment type="cofactor">
    <cofactor evidence="13">
        <name>[2Fe-2S] cluster</name>
        <dbReference type="ChEBI" id="CHEBI:190135"/>
    </cofactor>
</comment>
<dbReference type="FunFam" id="2.102.10.10:FF:000001">
    <property type="entry name" value="Cytochrome b-c1 complex subunit Rieske, mitochondrial"/>
    <property type="match status" value="1"/>
</dbReference>
<keyword evidence="8" id="KW-0408">Iron</keyword>
<dbReference type="EMBL" id="QJNU01000205">
    <property type="protein sequence ID" value="RYP04557.1"/>
    <property type="molecule type" value="Genomic_DNA"/>
</dbReference>
<evidence type="ECO:0000256" key="9">
    <source>
        <dbReference type="ARBA" id="ARBA00023014"/>
    </source>
</evidence>
<dbReference type="SUPFAM" id="SSF50022">
    <property type="entry name" value="ISP domain"/>
    <property type="match status" value="1"/>
</dbReference>
<dbReference type="GO" id="GO:0005634">
    <property type="term" value="C:nucleus"/>
    <property type="evidence" value="ECO:0007669"/>
    <property type="project" value="UniProtKB-SubCell"/>
</dbReference>
<keyword evidence="9" id="KW-0411">Iron-sulfur</keyword>
<evidence type="ECO:0000313" key="17">
    <source>
        <dbReference type="Proteomes" id="UP000293360"/>
    </source>
</evidence>
<evidence type="ECO:0000256" key="14">
    <source>
        <dbReference type="ARBA" id="ARBA00072517"/>
    </source>
</evidence>
<keyword evidence="17" id="KW-1185">Reference proteome</keyword>
<dbReference type="GO" id="GO:0016020">
    <property type="term" value="C:membrane"/>
    <property type="evidence" value="ECO:0007669"/>
    <property type="project" value="UniProtKB-SubCell"/>
</dbReference>
<dbReference type="InterPro" id="IPR017941">
    <property type="entry name" value="Rieske_2Fe-2S"/>
</dbReference>
<dbReference type="GO" id="GO:0051537">
    <property type="term" value="F:2 iron, 2 sulfur cluster binding"/>
    <property type="evidence" value="ECO:0007669"/>
    <property type="project" value="UniProtKB-KW"/>
</dbReference>
<dbReference type="SUPFAM" id="SSF81502">
    <property type="entry name" value="ISP transmembrane anchor"/>
    <property type="match status" value="1"/>
</dbReference>
<dbReference type="InterPro" id="IPR015943">
    <property type="entry name" value="WD40/YVTN_repeat-like_dom_sf"/>
</dbReference>
<name>A0A4Q4TGF5_9PEZI</name>